<evidence type="ECO:0000259" key="7">
    <source>
        <dbReference type="Pfam" id="PF24346"/>
    </source>
</evidence>
<dbReference type="EMBL" id="CP033896">
    <property type="protein sequence ID" value="AZA14515.1"/>
    <property type="molecule type" value="Genomic_DNA"/>
</dbReference>
<dbReference type="PANTHER" id="PTHR34819:SF3">
    <property type="entry name" value="CELL SURFACE PROTEIN"/>
    <property type="match status" value="1"/>
</dbReference>
<dbReference type="SUPFAM" id="SSF117074">
    <property type="entry name" value="Hypothetical protein PA1324"/>
    <property type="match status" value="2"/>
</dbReference>
<evidence type="ECO:0000256" key="4">
    <source>
        <dbReference type="SAM" id="MobiDB-lite"/>
    </source>
</evidence>
<dbReference type="Gene3D" id="2.60.40.10">
    <property type="entry name" value="Immunoglobulins"/>
    <property type="match status" value="2"/>
</dbReference>
<dbReference type="InterPro" id="IPR055354">
    <property type="entry name" value="DUF7507"/>
</dbReference>
<dbReference type="Pfam" id="PF17210">
    <property type="entry name" value="SdrD_B"/>
    <property type="match status" value="1"/>
</dbReference>
<dbReference type="PANTHER" id="PTHR34819">
    <property type="entry name" value="LARGE CYSTEINE-RICH PERIPLASMIC PROTEIN OMCB"/>
    <property type="match status" value="1"/>
</dbReference>
<evidence type="ECO:0000259" key="6">
    <source>
        <dbReference type="Pfam" id="PF17210"/>
    </source>
</evidence>
<feature type="domain" description="DUF7507" evidence="7">
    <location>
        <begin position="2687"/>
        <end position="2785"/>
    </location>
</feature>
<dbReference type="InterPro" id="IPR033764">
    <property type="entry name" value="Sdr_B"/>
</dbReference>
<proteinExistence type="predicted"/>
<sequence length="3851" mass="405668" precursor="true">MHEPLTILNKSRWQRLRTLAATLFTIVLTLTSVQIIAAGEAAAATSTMSGGGITVSFADATATTGTDSVLTLNATVNCASVDCSDAVTFSIERPKNVDPDAELQVSAPGSFSIKDARGPNPTITVSGLGSQNKLSFSWVVGDNPAYPGESDIAWSMTHGETTLSSQSHVTITGTPKNTVMKETSKTKQAINGYVSYELKMDRKGNTGLLGTLVDTIPAGMELVSIATLPEVTPEIDPVSGDVRNVSQIVDRNQLSLLSKTYVSCDNGTCDKNTREIRITVDKNLDNALRQDPQHRLSVRYTLKIVGEPANGSTWDNTFKWQNDTVTYLDGKRADSSDIAPEVTRSVKKSDGSAGNVGKAAYGMTLDQVNNIEGVLNYSDSGYFNIAVRNGETGPLKLTDTFRPQYCVKYANNVAGNAECEIADKDADQGYYFRPQHIIEPSLVYLDETTRQAVKGIPPHTVTFTASDGRTEVVNIGPIETSATYRWNVSLPEDFVVAKMEVEYPEVLSQEQVILRVFGKTVVPAGLFAKDDGTGMHPLVYIANDLVGEYQQTEDKRITANKTAIMPVRQSLPEPLHVVTIGDSRFGSPNNGVLDTTTLNIRPVNAAQLQDSYYRPYGVLAFPHGFRFVPKQPNENQAQRCVQKNTELLGDAEGKVPFDPRAVYWYRLSEVSPGGGEVWSWTVPENMVLPANSNDNNCQVVGKLWAEGAKAGDYNSENLASEFPKIASLITIADPDSPISLSDKTRTYTDNSDYKLGCGRDGKLCKASSVRWNQVTVSASVQSYATANVKKYAEGDKDGVPAAEVDDNVGQEVDPGGSTSSSGKTPVINPKPAPDSTDPTVPNSVLDNSDVEGDNSTTVQVASSLDPVEERWTAFRPGNDELGETSYATHDATFFLNVGSAGSIPVKDYVLYDALPAASWIPLNELSRDQATMAGTHTEYDANGAVSRENVANGTDLVPLLAGPLELPNYRYFDEQKKKWVEAPMPAEVFYSTSDNPCRPEMSRNGKEFPAGSGCTEFNAHGEWKTAEELGADFDYSQVKYLRVEFTTALLGTFDLPVRMTMPENSTDGNGIEDWDIAVNRVATRATDSVTGSDLGTVEPAVARVAYVPELAVNKAMIIPAKGQSYEEAKAHLHDGDNPEEDHLLGVGDEVYFQISVSTPNTALIASPVIRDFIPQGLEYVSTVPEHTVGQVLTDYEDHGNTLSAEDQKRLNPSSTVVWQPGPLNDQGVHENNGSVRPAVVTMKLRITDGVVGTVTNTAVGGTVTHSNSPNCEPKTADQVAAEGSSRGTKTDIGSVLGCDAQQLTIAPSISGSVFDLGEETALDAETPRVTGLETGDLVATLLDANGEPVRVDPATGLPKEDGEILTVPVNADGSYRFPKVVPGDYQVRLSISDDEAAAKRVQQKYVWAPADTTAASISAEHIIDGGAPASNDTVATTPRFTVAGRDSEGQLNPAEYRSVPNVDFAMREVRRGISLSKTADSTAELAVDKTATFTLTGGNTGNVDLSKVQLTEPWIASRNATVACTITSATGEDVTNLRGDLNSEDGATLAVGDTYRCTVTFTATQEDVNNQQLLNNTASIRGEQAGEEVTAEDTATYPVVAAKPALEVTKTVNEEKSATLGLNETGRFTITVRNTGNVTLKNVGIADVMTVAGGSTQPMKLVCGPDATPLNADDATESTRTMLTLAPDEQLECVTEFTADQAFLDAQQAQTNTVSVTATALVRQADDTVSEETLTATDNAVVRPVVAEPAISATKEVSLDGKAFSAQVDGTLENQGALTYRITVKNTGNVAVRNITIADTLRGRAQEETLAAGTCTDQATGQEIAADNGFTLAAGQTVYCLVPLTYTQEDLDRQVDLVNTVDVTGDVLVMNEDGNPVLNEGAVSDKDNVATVTPPAAKPELLLVKRAAEDTRQPLLVGDKVTYYFDVTNTGNTTIRQITIEDKKLKDVTCPADGAANLAVGQQITCSGTYTVTEGDVSATVASSLVNTATASGQTITGTPVTSNEAAVTLPTGAPNLTVTKTPIGVGGADLNKLRAGDQVTYQIQVTNNGTATLTGGTIVDDMLKSRGVTNLECQIPGQEDTFNGFDGLPALDPQTVVTCAATIDITQEDVDASVTISNTVVAKGSDANGKAVPDATATAAVETLEHAGLTLAKSSNADGDLVAGDTVTYTFTVTNTGDVTLRDVTITDEMLTNRGVTLDCTPQTLAPGEHYTCTSQEYTVQPADVGVLTNTASYTSMLPSQSFNIDAPTGESNTVSDNVVAPGIAVDKTITDKQENYAVGDTIAYELTVRNTGETDLTNVKLVDALIDERVRRGDNSATAVECAENPALTSADGGTLAKGAAVKCSAALTVTQADVDGGASIDNTASVEGRTRKAPVVKDQATAAATLRQDTGLTLKKQVADKQGLYQAGDTVRYEFTVENTGQRTIKDLTIDDPMLAQAGVDIVCDETVLQDGLAAGETVTCHGDYVITDEDAATGAQTNELVNTATAHGVDPEDNTVDSNAAQAVVATGTPSLTIAKTSRILESDAASSSAEDDGSAADPVRDDQVSAGSRIEWAITVTNSGNAPAEGVVINDPRFADASDIACYPNLPAQAAGDATADAATQARYIRPEADGIAPQAIDTVAAGDTVTCFAITTVTQREVDASDSVINTATVTRNVHGSGDDTPQTVTSPEATATVPTATLAGITLAKAVSADTAKQQYVEGDEVVYTLTVTNTGTVTLDNIVVTDPMFGDDPITCPEATLAPGQQMECVTPPHRVTAAEAAADSGELLNVATVTAVTPADRSNLTTEDGTEIPTGGSVGSDAEVTVPVGRPSIQLTKEADRSSDWAADDEVTFTLTATNTGTTPLAGVVIKDPWFSPESLECDQPAAATTGVTLEKQGDSVTCRGKKTITQDEVDAQDALVNTARVDAYTTGIAADGESSPEETTNRVPVDDTATATITVVEDAALQLEKTIDNQRKQYIEGDTVTYRFTATNTGKVTLHNVKVIDPKFGEAVFTCEPATVKPGQIVECGTQDHVVTADEAAAGKVSNTATVTGLTPKMADDTPFEFRVRDEDTVEFATGVPALAITKTSDVAPEAALHAGDVITYTVTISNVGTTPAENVKLVDAMLDSPQVSDVTCEDQAVLNGTAGLAIGDDTSCTYRYTISQKDVDRYAGLSNTAAAQASFGTKTIDPVTATVHRNLGHDPKISLVKEVDEPQDYYVAGDEVSYRFTVTNEGDVTVDGLVINDQLLTDRQVAITCAATQLAPGETTICRSAKLSVTDADVEAGVINNVATVSATVPLREVSNEDATIAVDSSVVTSQESTATVNTARPALTISKTVTESRSYQVGEVIRYEIVVTNPGTIPVEKITVADKDLAERGGSLTCPRPGFTTGQGRLAAGEKITCVGEETVTQQQIKQDSLTNTATARGSFRGVESDEATASVKVPLAPREAGLSVKIFADNAEATTGETFGDGQTAKEAVLVDANTPITAAITIANTGKSPLAGVTVAVDGVNPAAIAGFTLAGDATPTTGTPQPGMILRVTPEGEIVFSSDETLLPLVLLPRQELSATVTIDGRADGVINHGLSVTGVNSDSNQPLTAADAFYTAVKAPQPGAISGTIFEDRETIGSLDPQDSGIADVTVELHDADGKVIATTTTDQDGYYHFDTLPAGDYVVVVQTPDGMVQSADPDNGALSESFTVTVTEGNTSTDVNFGYQKETHTKPNPDEETTPEPEEPTTTPEEPGEPEEPSVVKPKPDEEPGESSSSELPWWTWLIPPLAVLPLLPSVIPSLPAPSVPTAPPAVPSEQPAADTAPQQPVEQPVHDPGQHLLARTGANVETLALVSLLAVVGGFALMLVASRRRKTQQ</sequence>
<gene>
    <name evidence="8" type="primary">sdrI</name>
    <name evidence="8" type="ORF">CCHOA_10680</name>
</gene>
<feature type="domain" description="DUF7507" evidence="7">
    <location>
        <begin position="2548"/>
        <end position="2660"/>
    </location>
</feature>
<feature type="domain" description="DUF7507" evidence="7">
    <location>
        <begin position="3190"/>
        <end position="3286"/>
    </location>
</feature>
<dbReference type="InterPro" id="IPR013783">
    <property type="entry name" value="Ig-like_fold"/>
</dbReference>
<dbReference type="OrthoDB" id="4412057at2"/>
<keyword evidence="5" id="KW-0812">Transmembrane</keyword>
<keyword evidence="9" id="KW-1185">Reference proteome</keyword>
<dbReference type="NCBIfam" id="TIGR01451">
    <property type="entry name" value="B_ant_repeat"/>
    <property type="match status" value="8"/>
</dbReference>
<feature type="domain" description="DUF7507" evidence="7">
    <location>
        <begin position="2949"/>
        <end position="3043"/>
    </location>
</feature>
<accession>A0A3G6J8R8</accession>
<dbReference type="Pfam" id="PF24346">
    <property type="entry name" value="DUF7507"/>
    <property type="match status" value="15"/>
</dbReference>
<dbReference type="InterPro" id="IPR047589">
    <property type="entry name" value="DUF11_rpt"/>
</dbReference>
<comment type="subcellular location">
    <subcellularLocation>
        <location evidence="1">Secreted</location>
    </subcellularLocation>
</comment>
<keyword evidence="3" id="KW-0732">Signal</keyword>
<feature type="domain" description="DUF7507" evidence="7">
    <location>
        <begin position="2014"/>
        <end position="2135"/>
    </location>
</feature>
<evidence type="ECO:0000313" key="8">
    <source>
        <dbReference type="EMBL" id="AZA14515.1"/>
    </source>
</evidence>
<protein>
    <submittedName>
        <fullName evidence="8">Serine-aspartate repeat-containing protein I</fullName>
    </submittedName>
</protein>
<feature type="domain" description="SD-repeat containing protein B" evidence="6">
    <location>
        <begin position="3602"/>
        <end position="3675"/>
    </location>
</feature>
<evidence type="ECO:0000256" key="3">
    <source>
        <dbReference type="ARBA" id="ARBA00022729"/>
    </source>
</evidence>
<feature type="domain" description="DUF7507" evidence="7">
    <location>
        <begin position="3317"/>
        <end position="3416"/>
    </location>
</feature>
<feature type="compositionally biased region" description="Acidic residues" evidence="4">
    <location>
        <begin position="3711"/>
        <end position="3720"/>
    </location>
</feature>
<evidence type="ECO:0000313" key="9">
    <source>
        <dbReference type="Proteomes" id="UP000269019"/>
    </source>
</evidence>
<organism evidence="8 9">
    <name type="scientific">Corynebacterium choanae</name>
    <dbReference type="NCBI Taxonomy" id="1862358"/>
    <lineage>
        <taxon>Bacteria</taxon>
        <taxon>Bacillati</taxon>
        <taxon>Actinomycetota</taxon>
        <taxon>Actinomycetes</taxon>
        <taxon>Mycobacteriales</taxon>
        <taxon>Corynebacteriaceae</taxon>
        <taxon>Corynebacterium</taxon>
    </lineage>
</organism>
<keyword evidence="5" id="KW-1133">Transmembrane helix</keyword>
<feature type="domain" description="DUF7507" evidence="7">
    <location>
        <begin position="2816"/>
        <end position="2915"/>
    </location>
</feature>
<feature type="compositionally biased region" description="Polar residues" evidence="4">
    <location>
        <begin position="836"/>
        <end position="846"/>
    </location>
</feature>
<feature type="region of interest" description="Disordered" evidence="4">
    <location>
        <begin position="2525"/>
        <end position="2549"/>
    </location>
</feature>
<dbReference type="InterPro" id="IPR051172">
    <property type="entry name" value="Chlamydia_OmcB"/>
</dbReference>
<feature type="region of interest" description="Disordered" evidence="4">
    <location>
        <begin position="3780"/>
        <end position="3811"/>
    </location>
</feature>
<dbReference type="Proteomes" id="UP000269019">
    <property type="component" value="Chromosome"/>
</dbReference>
<keyword evidence="2" id="KW-0964">Secreted</keyword>
<evidence type="ECO:0000256" key="2">
    <source>
        <dbReference type="ARBA" id="ARBA00022525"/>
    </source>
</evidence>
<keyword evidence="5" id="KW-0472">Membrane</keyword>
<dbReference type="KEGG" id="ccho:CCHOA_10680"/>
<name>A0A3G6J8R8_9CORY</name>
<feature type="domain" description="DUF7507" evidence="7">
    <location>
        <begin position="2149"/>
        <end position="2242"/>
    </location>
</feature>
<feature type="transmembrane region" description="Helical" evidence="5">
    <location>
        <begin position="3824"/>
        <end position="3843"/>
    </location>
</feature>
<feature type="domain" description="DUF7507" evidence="7">
    <location>
        <begin position="3067"/>
        <end position="3171"/>
    </location>
</feature>
<feature type="domain" description="DUF7507" evidence="7">
    <location>
        <begin position="1766"/>
        <end position="1866"/>
    </location>
</feature>
<feature type="region of interest" description="Disordered" evidence="4">
    <location>
        <begin position="3690"/>
        <end position="3752"/>
    </location>
</feature>
<feature type="domain" description="DUF7507" evidence="7">
    <location>
        <begin position="2262"/>
        <end position="2381"/>
    </location>
</feature>
<evidence type="ECO:0000256" key="1">
    <source>
        <dbReference type="ARBA" id="ARBA00004613"/>
    </source>
</evidence>
<dbReference type="GO" id="GO:0005576">
    <property type="term" value="C:extracellular region"/>
    <property type="evidence" value="ECO:0007669"/>
    <property type="project" value="UniProtKB-SubCell"/>
</dbReference>
<feature type="region of interest" description="Disordered" evidence="4">
    <location>
        <begin position="796"/>
        <end position="854"/>
    </location>
</feature>
<feature type="domain" description="DUF7507" evidence="7">
    <location>
        <begin position="1603"/>
        <end position="1721"/>
    </location>
</feature>
<feature type="domain" description="DUF7507" evidence="7">
    <location>
        <begin position="2394"/>
        <end position="2502"/>
    </location>
</feature>
<dbReference type="GO" id="GO:0005975">
    <property type="term" value="P:carbohydrate metabolic process"/>
    <property type="evidence" value="ECO:0007669"/>
    <property type="project" value="UniProtKB-ARBA"/>
</dbReference>
<reference evidence="8 9" key="1">
    <citation type="submission" date="2018-11" db="EMBL/GenBank/DDBJ databases">
        <authorList>
            <person name="Kleinhagauer T."/>
            <person name="Glaeser S.P."/>
            <person name="Spergser J."/>
            <person name="Ruckert C."/>
            <person name="Kaempfer P."/>
            <person name="Busse H.-J."/>
        </authorList>
    </citation>
    <scope>NUCLEOTIDE SEQUENCE [LARGE SCALE GENOMIC DNA]</scope>
    <source>
        <strain evidence="8 9">200CH</strain>
    </source>
</reference>
<evidence type="ECO:0000256" key="5">
    <source>
        <dbReference type="SAM" id="Phobius"/>
    </source>
</evidence>
<feature type="domain" description="DUF7507" evidence="7">
    <location>
        <begin position="1472"/>
        <end position="1590"/>
    </location>
</feature>
<feature type="domain" description="DUF7507" evidence="7">
    <location>
        <begin position="1898"/>
        <end position="2003"/>
    </location>
</feature>